<comment type="caution">
    <text evidence="1">The sequence shown here is derived from an EMBL/GenBank/DDBJ whole genome shotgun (WGS) entry which is preliminary data.</text>
</comment>
<sequence>MGPLRIGIHYLLCLGVNEDSLGNSSDVTSFPRAGYRFLQTGGDLCSFVLMTAIYFCSGDPSAQKFSLVILTSRFEATRGLFWDGPRNFEPRSDDESDA</sequence>
<gene>
    <name evidence="1" type="ORF">AVEN_92868_1</name>
</gene>
<dbReference type="EMBL" id="BGPR01019964">
    <property type="protein sequence ID" value="GBN83449.1"/>
    <property type="molecule type" value="Genomic_DNA"/>
</dbReference>
<evidence type="ECO:0000313" key="2">
    <source>
        <dbReference type="Proteomes" id="UP000499080"/>
    </source>
</evidence>
<organism evidence="1 2">
    <name type="scientific">Araneus ventricosus</name>
    <name type="common">Orbweaver spider</name>
    <name type="synonym">Epeira ventricosa</name>
    <dbReference type="NCBI Taxonomy" id="182803"/>
    <lineage>
        <taxon>Eukaryota</taxon>
        <taxon>Metazoa</taxon>
        <taxon>Ecdysozoa</taxon>
        <taxon>Arthropoda</taxon>
        <taxon>Chelicerata</taxon>
        <taxon>Arachnida</taxon>
        <taxon>Araneae</taxon>
        <taxon>Araneomorphae</taxon>
        <taxon>Entelegynae</taxon>
        <taxon>Araneoidea</taxon>
        <taxon>Araneidae</taxon>
        <taxon>Araneus</taxon>
    </lineage>
</organism>
<evidence type="ECO:0000313" key="1">
    <source>
        <dbReference type="EMBL" id="GBN83449.1"/>
    </source>
</evidence>
<dbReference type="AlphaFoldDB" id="A0A4Y2S844"/>
<keyword evidence="2" id="KW-1185">Reference proteome</keyword>
<proteinExistence type="predicted"/>
<name>A0A4Y2S844_ARAVE</name>
<dbReference type="Proteomes" id="UP000499080">
    <property type="component" value="Unassembled WGS sequence"/>
</dbReference>
<accession>A0A4Y2S844</accession>
<reference evidence="1 2" key="1">
    <citation type="journal article" date="2019" name="Sci. Rep.">
        <title>Orb-weaving spider Araneus ventricosus genome elucidates the spidroin gene catalogue.</title>
        <authorList>
            <person name="Kono N."/>
            <person name="Nakamura H."/>
            <person name="Ohtoshi R."/>
            <person name="Moran D.A.P."/>
            <person name="Shinohara A."/>
            <person name="Yoshida Y."/>
            <person name="Fujiwara M."/>
            <person name="Mori M."/>
            <person name="Tomita M."/>
            <person name="Arakawa K."/>
        </authorList>
    </citation>
    <scope>NUCLEOTIDE SEQUENCE [LARGE SCALE GENOMIC DNA]</scope>
</reference>
<protein>
    <submittedName>
        <fullName evidence="1">Uncharacterized protein</fullName>
    </submittedName>
</protein>